<dbReference type="Proteomes" id="UP000054270">
    <property type="component" value="Unassembled WGS sequence"/>
</dbReference>
<feature type="binding site" evidence="10">
    <location>
        <position position="211"/>
    </location>
    <ligand>
        <name>substrate</name>
    </ligand>
</feature>
<evidence type="ECO:0000256" key="2">
    <source>
        <dbReference type="ARBA" id="ARBA00006774"/>
    </source>
</evidence>
<evidence type="ECO:0000256" key="1">
    <source>
        <dbReference type="ARBA" id="ARBA00004305"/>
    </source>
</evidence>
<dbReference type="GO" id="GO:0006592">
    <property type="term" value="P:ornithine biosynthetic process"/>
    <property type="evidence" value="ECO:0007669"/>
    <property type="project" value="TreeGrafter"/>
</dbReference>
<feature type="active site" description="Nucleophile" evidence="10">
    <location>
        <position position="236"/>
    </location>
</feature>
<keyword evidence="12" id="KW-1185">Reference proteome</keyword>
<evidence type="ECO:0000256" key="8">
    <source>
        <dbReference type="ARBA" id="ARBA00023268"/>
    </source>
</evidence>
<proteinExistence type="inferred from homology"/>
<sequence>MSSFLPKRFLSTITLKAGPPKAHHHGVLPASSFPAGFVLGGLHAGVKKKAGVPDLAVILSTSEHPTSAAGCFTRNAFKAAPVIVSDGILKRNGGYARAVVVNSGCANAVTGKQGMDDAWAMVSETDKLLSARNTHQFEHETLVMSTGVIGQNLPISKIVDGIRAAGSTLGSDFASWERAAQAFMTTDTFPKLRSRVFKIGANEYRMAGMDKGAGMIHPNMGPASTTFAGTRQLHATLLGCIMTDAAVSPRSLQSALTYAVDRSFNSISVDGDMSTNDSIYVLANGAASNGSAVIDEETSPDAYEVFRRELTVFAADLAKLVVRDGEGATKFVTVTVKGAPTYKDAHSIAARISTSALVKTALYGEDANWGRILAATGSVPLQPSGADGTVPVIDPTKVNVTFVPSDGSAGLPVLVNGEPEQVDEERAKEILSLEDFEVLVEMGMGGAGEAQYWTCDFSYEYVRINGDYRS</sequence>
<keyword evidence="9 10" id="KW-0012">Acyltransferase</keyword>
<feature type="binding site" evidence="10">
    <location>
        <position position="236"/>
    </location>
    <ligand>
        <name>substrate</name>
    </ligand>
</feature>
<evidence type="ECO:0000256" key="7">
    <source>
        <dbReference type="ARBA" id="ARBA00023128"/>
    </source>
</evidence>
<feature type="binding site" evidence="10">
    <location>
        <position position="470"/>
    </location>
    <ligand>
        <name>substrate</name>
    </ligand>
</feature>
<dbReference type="InterPro" id="IPR016117">
    <property type="entry name" value="ArgJ-like_dom_sf"/>
</dbReference>
<dbReference type="EC" id="2.3.1.35" evidence="10"/>
<comment type="catalytic activity">
    <reaction evidence="10">
        <text>N(2)-acetyl-L-ornithine + L-glutamate = N-acetyl-L-glutamate + L-ornithine</text>
        <dbReference type="Rhea" id="RHEA:15349"/>
        <dbReference type="ChEBI" id="CHEBI:29985"/>
        <dbReference type="ChEBI" id="CHEBI:44337"/>
        <dbReference type="ChEBI" id="CHEBI:46911"/>
        <dbReference type="ChEBI" id="CHEBI:57805"/>
        <dbReference type="EC" id="2.3.1.35"/>
    </reaction>
</comment>
<dbReference type="InterPro" id="IPR042195">
    <property type="entry name" value="ArgJ_beta_C"/>
</dbReference>
<keyword evidence="3 10" id="KW-0055">Arginine biosynthesis</keyword>
<comment type="function">
    <text evidence="10">Catalyzes two activities which are involved in the cyclic version of arginine biosynthesis: the synthesis of acetylglutamate from glutamate and acetyl-CoA, and of ornithine by transacetylation between acetylornithine and glutamate.</text>
</comment>
<dbReference type="SUPFAM" id="SSF56266">
    <property type="entry name" value="DmpA/ArgJ-like"/>
    <property type="match status" value="1"/>
</dbReference>
<dbReference type="NCBIfam" id="TIGR00120">
    <property type="entry name" value="ArgJ"/>
    <property type="match status" value="1"/>
</dbReference>
<dbReference type="FunFam" id="3.30.2330.10:FF:000001">
    <property type="entry name" value="Arginine biosynthesis bifunctional protein ArgJ, mitochondrial"/>
    <property type="match status" value="1"/>
</dbReference>
<feature type="site" description="Cleavage; by autolysis" evidence="10">
    <location>
        <begin position="235"/>
        <end position="236"/>
    </location>
</feature>
<keyword evidence="6 10" id="KW-0068">Autocatalytic cleavage</keyword>
<evidence type="ECO:0000256" key="6">
    <source>
        <dbReference type="ARBA" id="ARBA00022813"/>
    </source>
</evidence>
<evidence type="ECO:0000313" key="11">
    <source>
        <dbReference type="EMBL" id="KJA14055.1"/>
    </source>
</evidence>
<feature type="binding site" evidence="10">
    <location>
        <position position="465"/>
    </location>
    <ligand>
        <name>substrate</name>
    </ligand>
</feature>
<feature type="chain" id="PRO_5023429541" description="Arginine biosynthesis bifunctional protein ArgJ beta chain" evidence="10">
    <location>
        <begin position="236"/>
        <end position="470"/>
    </location>
</feature>
<dbReference type="STRING" id="945553.A0A0D2P035"/>
<protein>
    <recommendedName>
        <fullName evidence="10">Arginine biosynthesis bifunctional protein ArgJ, mitochondrial</fullName>
    </recommendedName>
    <domain>
        <recommendedName>
            <fullName evidence="10">Glutamate N-acetyltransferase</fullName>
            <shortName evidence="10">GAT</shortName>
            <ecNumber evidence="10">2.3.1.35</ecNumber>
        </recommendedName>
        <alternativeName>
            <fullName evidence="10">Ornithine acetyltransferase</fullName>
            <shortName evidence="10">OATase</shortName>
        </alternativeName>
        <alternativeName>
            <fullName evidence="10">Ornithine transacetylase</fullName>
        </alternativeName>
    </domain>
    <domain>
        <recommendedName>
            <fullName evidence="10">Amino-acid acetyltransferase</fullName>
            <ecNumber evidence="10">2.3.1.1</ecNumber>
        </recommendedName>
        <alternativeName>
            <fullName evidence="10">N-acetylglutamate synthase</fullName>
            <shortName evidence="10">AGS</shortName>
        </alternativeName>
    </domain>
    <component>
        <recommendedName>
            <fullName evidence="10">Arginine biosynthesis bifunctional protein ArgJ alpha chain</fullName>
        </recommendedName>
    </component>
    <component>
        <recommendedName>
            <fullName evidence="10">Arginine biosynthesis bifunctional protein ArgJ beta chain</fullName>
        </recommendedName>
    </component>
</protein>
<feature type="site" description="Involved in the stabilization of negative charge on the oxyanion by the formation of the oxyanion hole" evidence="10">
    <location>
        <position position="147"/>
    </location>
</feature>
<dbReference type="GO" id="GO:0004358">
    <property type="term" value="F:L-glutamate N-acetyltransferase activity, acting on acetyl-L-ornithine as donor"/>
    <property type="evidence" value="ECO:0007669"/>
    <property type="project" value="UniProtKB-UniRule"/>
</dbReference>
<feature type="binding site" evidence="10">
    <location>
        <position position="326"/>
    </location>
    <ligand>
        <name>substrate</name>
    </ligand>
</feature>
<keyword evidence="4 10" id="KW-0028">Amino-acid biosynthesis</keyword>
<reference evidence="12" key="1">
    <citation type="submission" date="2014-04" db="EMBL/GenBank/DDBJ databases">
        <title>Evolutionary Origins and Diversification of the Mycorrhizal Mutualists.</title>
        <authorList>
            <consortium name="DOE Joint Genome Institute"/>
            <consortium name="Mycorrhizal Genomics Consortium"/>
            <person name="Kohler A."/>
            <person name="Kuo A."/>
            <person name="Nagy L.G."/>
            <person name="Floudas D."/>
            <person name="Copeland A."/>
            <person name="Barry K.W."/>
            <person name="Cichocki N."/>
            <person name="Veneault-Fourrey C."/>
            <person name="LaButti K."/>
            <person name="Lindquist E.A."/>
            <person name="Lipzen A."/>
            <person name="Lundell T."/>
            <person name="Morin E."/>
            <person name="Murat C."/>
            <person name="Riley R."/>
            <person name="Ohm R."/>
            <person name="Sun H."/>
            <person name="Tunlid A."/>
            <person name="Henrissat B."/>
            <person name="Grigoriev I.V."/>
            <person name="Hibbett D.S."/>
            <person name="Martin F."/>
        </authorList>
    </citation>
    <scope>NUCLEOTIDE SEQUENCE [LARGE SCALE GENOMIC DNA]</scope>
    <source>
        <strain evidence="12">FD-334 SS-4</strain>
    </source>
</reference>
<dbReference type="FunFam" id="3.10.20.340:FF:000002">
    <property type="entry name" value="Arginine biosynthesis bifunctional protein ArgJ, mitochondrial"/>
    <property type="match status" value="1"/>
</dbReference>
<gene>
    <name evidence="11" type="ORF">HYPSUDRAFT_150846</name>
</gene>
<feature type="binding site" evidence="10">
    <location>
        <position position="185"/>
    </location>
    <ligand>
        <name>substrate</name>
    </ligand>
</feature>
<organism evidence="11 12">
    <name type="scientific">Hypholoma sublateritium (strain FD-334 SS-4)</name>
    <dbReference type="NCBI Taxonomy" id="945553"/>
    <lineage>
        <taxon>Eukaryota</taxon>
        <taxon>Fungi</taxon>
        <taxon>Dikarya</taxon>
        <taxon>Basidiomycota</taxon>
        <taxon>Agaricomycotina</taxon>
        <taxon>Agaricomycetes</taxon>
        <taxon>Agaricomycetidae</taxon>
        <taxon>Agaricales</taxon>
        <taxon>Agaricineae</taxon>
        <taxon>Strophariaceae</taxon>
        <taxon>Hypholoma</taxon>
    </lineage>
</organism>
<dbReference type="NCBIfam" id="NF003802">
    <property type="entry name" value="PRK05388.1"/>
    <property type="match status" value="1"/>
</dbReference>
<evidence type="ECO:0000256" key="10">
    <source>
        <dbReference type="HAMAP-Rule" id="MF_03124"/>
    </source>
</evidence>
<dbReference type="GO" id="GO:0005759">
    <property type="term" value="C:mitochondrial matrix"/>
    <property type="evidence" value="ECO:0007669"/>
    <property type="project" value="UniProtKB-SubCell"/>
</dbReference>
<name>A0A0D2P035_HYPSF</name>
<evidence type="ECO:0000256" key="3">
    <source>
        <dbReference type="ARBA" id="ARBA00022571"/>
    </source>
</evidence>
<feature type="site" description="Involved in the stabilization of negative charge on the oxyanion by the formation of the oxyanion hole" evidence="10">
    <location>
        <position position="146"/>
    </location>
</feature>
<keyword evidence="8 10" id="KW-0511">Multifunctional enzyme</keyword>
<accession>A0A0D2P035</accession>
<dbReference type="AlphaFoldDB" id="A0A0D2P035"/>
<dbReference type="Gene3D" id="3.10.20.340">
    <property type="entry name" value="ArgJ beta chain, C-terminal domain"/>
    <property type="match status" value="1"/>
</dbReference>
<comment type="pathway">
    <text evidence="10">Amino-acid biosynthesis; L-arginine biosynthesis; L-ornithine and N-acetyl-L-glutamate from L-glutamate and N(2)-acetyl-L-ornithine (cyclic): step 1/1.</text>
</comment>
<dbReference type="HAMAP" id="MF_01106">
    <property type="entry name" value="ArgJ"/>
    <property type="match status" value="1"/>
</dbReference>
<dbReference type="OMA" id="WGRIVMA"/>
<dbReference type="CDD" id="cd02152">
    <property type="entry name" value="OAT"/>
    <property type="match status" value="1"/>
</dbReference>
<dbReference type="GO" id="GO:0004042">
    <property type="term" value="F:L-glutamate N-acetyltransferase activity"/>
    <property type="evidence" value="ECO:0007669"/>
    <property type="project" value="UniProtKB-UniRule"/>
</dbReference>
<feature type="chain" id="PRO_5023429542" description="Arginine biosynthesis bifunctional protein ArgJ alpha chain" evidence="10">
    <location>
        <begin position="1"/>
        <end position="235"/>
    </location>
</feature>
<dbReference type="EC" id="2.3.1.1" evidence="10"/>
<dbReference type="GO" id="GO:0006526">
    <property type="term" value="P:L-arginine biosynthetic process"/>
    <property type="evidence" value="ECO:0007669"/>
    <property type="project" value="UniProtKB-UniRule"/>
</dbReference>
<keyword evidence="7 10" id="KW-0496">Mitochondrion</keyword>
<evidence type="ECO:0000256" key="9">
    <source>
        <dbReference type="ARBA" id="ARBA00023315"/>
    </source>
</evidence>
<dbReference type="PANTHER" id="PTHR23100:SF0">
    <property type="entry name" value="ARGININE BIOSYNTHESIS BIFUNCTIONAL PROTEIN ARGJ, MITOCHONDRIAL"/>
    <property type="match status" value="1"/>
</dbReference>
<dbReference type="InterPro" id="IPR002813">
    <property type="entry name" value="Arg_biosynth_ArgJ"/>
</dbReference>
<keyword evidence="5 10" id="KW-0808">Transferase</keyword>
<comment type="pathway">
    <text evidence="10">Amino-acid biosynthesis; L-arginine biosynthesis; N(2)-acetyl-L-ornithine from L-glutamate: step 1/4.</text>
</comment>
<dbReference type="PANTHER" id="PTHR23100">
    <property type="entry name" value="ARGININE BIOSYNTHESIS BIFUNCTIONAL PROTEIN ARGJ"/>
    <property type="match status" value="1"/>
</dbReference>
<dbReference type="EMBL" id="KN817697">
    <property type="protein sequence ID" value="KJA14055.1"/>
    <property type="molecule type" value="Genomic_DNA"/>
</dbReference>
<comment type="PTM">
    <text evidence="10">The alpha and beta chains are autoproteolytically processed from a single precursor protein within the mitochondrion.</text>
</comment>
<comment type="subcellular location">
    <subcellularLocation>
        <location evidence="1 10">Mitochondrion matrix</location>
    </subcellularLocation>
</comment>
<dbReference type="Pfam" id="PF01960">
    <property type="entry name" value="ArgJ"/>
    <property type="match status" value="1"/>
</dbReference>
<evidence type="ECO:0000313" key="12">
    <source>
        <dbReference type="Proteomes" id="UP000054270"/>
    </source>
</evidence>
<dbReference type="UniPathway" id="UPA00068">
    <property type="reaction ID" value="UER00106"/>
</dbReference>
<dbReference type="Gene3D" id="3.30.2330.10">
    <property type="entry name" value="arginine biosynthesis bifunctional protein suprefamily"/>
    <property type="match status" value="1"/>
</dbReference>
<comment type="subunit">
    <text evidence="10">Heterodimer of an alpha and a beta chain.</text>
</comment>
<comment type="catalytic activity">
    <reaction evidence="10">
        <text>L-glutamate + acetyl-CoA = N-acetyl-L-glutamate + CoA + H(+)</text>
        <dbReference type="Rhea" id="RHEA:24292"/>
        <dbReference type="ChEBI" id="CHEBI:15378"/>
        <dbReference type="ChEBI" id="CHEBI:29985"/>
        <dbReference type="ChEBI" id="CHEBI:44337"/>
        <dbReference type="ChEBI" id="CHEBI:57287"/>
        <dbReference type="ChEBI" id="CHEBI:57288"/>
        <dbReference type="EC" id="2.3.1.1"/>
    </reaction>
</comment>
<dbReference type="Gene3D" id="3.60.70.12">
    <property type="entry name" value="L-amino peptidase D-ALA esterase/amidase"/>
    <property type="match status" value="1"/>
</dbReference>
<dbReference type="OrthoDB" id="2017946at2759"/>
<evidence type="ECO:0000256" key="4">
    <source>
        <dbReference type="ARBA" id="ARBA00022605"/>
    </source>
</evidence>
<comment type="similarity">
    <text evidence="2 10">Belongs to the ArgJ family.</text>
</comment>
<evidence type="ECO:0000256" key="5">
    <source>
        <dbReference type="ARBA" id="ARBA00022679"/>
    </source>
</evidence>